<organism evidence="9 10">
    <name type="scientific">Thelonectria olida</name>
    <dbReference type="NCBI Taxonomy" id="1576542"/>
    <lineage>
        <taxon>Eukaryota</taxon>
        <taxon>Fungi</taxon>
        <taxon>Dikarya</taxon>
        <taxon>Ascomycota</taxon>
        <taxon>Pezizomycotina</taxon>
        <taxon>Sordariomycetes</taxon>
        <taxon>Hypocreomycetidae</taxon>
        <taxon>Hypocreales</taxon>
        <taxon>Nectriaceae</taxon>
        <taxon>Thelonectria</taxon>
    </lineage>
</organism>
<gene>
    <name evidence="9" type="ORF">B0T10DRAFT_608060</name>
</gene>
<name>A0A9P8W2U2_9HYPO</name>
<evidence type="ECO:0000256" key="6">
    <source>
        <dbReference type="SAM" id="Coils"/>
    </source>
</evidence>
<dbReference type="EMBL" id="JAGPYM010000016">
    <property type="protein sequence ID" value="KAH6886395.1"/>
    <property type="molecule type" value="Genomic_DNA"/>
</dbReference>
<accession>A0A9P8W2U2</accession>
<comment type="caution">
    <text evidence="9">The sequence shown here is derived from an EMBL/GenBank/DDBJ whole genome shotgun (WGS) entry which is preliminary data.</text>
</comment>
<feature type="domain" description="BZIP" evidence="8">
    <location>
        <begin position="119"/>
        <end position="176"/>
    </location>
</feature>
<dbReference type="AlphaFoldDB" id="A0A9P8W2U2"/>
<keyword evidence="2" id="KW-0805">Transcription regulation</keyword>
<evidence type="ECO:0000313" key="10">
    <source>
        <dbReference type="Proteomes" id="UP000777438"/>
    </source>
</evidence>
<keyword evidence="4" id="KW-0804">Transcription</keyword>
<keyword evidence="3" id="KW-0238">DNA-binding</keyword>
<keyword evidence="6" id="KW-0175">Coiled coil</keyword>
<evidence type="ECO:0000256" key="3">
    <source>
        <dbReference type="ARBA" id="ARBA00023125"/>
    </source>
</evidence>
<dbReference type="Proteomes" id="UP000777438">
    <property type="component" value="Unassembled WGS sequence"/>
</dbReference>
<evidence type="ECO:0000256" key="1">
    <source>
        <dbReference type="ARBA" id="ARBA00004123"/>
    </source>
</evidence>
<evidence type="ECO:0000313" key="9">
    <source>
        <dbReference type="EMBL" id="KAH6886395.1"/>
    </source>
</evidence>
<feature type="coiled-coil region" evidence="6">
    <location>
        <begin position="138"/>
        <end position="172"/>
    </location>
</feature>
<dbReference type="InterPro" id="IPR004827">
    <property type="entry name" value="bZIP"/>
</dbReference>
<sequence>MIPDMATHQTPPLGDMSGHLALLHDGFFTQDTSLLHTTPLEQSTASVNSLKTTSTSTSNSPSYAPNSSAFSTFAVNLTPAAGAQSSSSPSDDGSFSSASGNKRKASSPPEDEVLAKDLKRQRNTLAARKYRQKRLDRIAELEQALADMTGDRDDLRLKLARREAEADALREMLRSKK</sequence>
<evidence type="ECO:0000256" key="5">
    <source>
        <dbReference type="ARBA" id="ARBA00023242"/>
    </source>
</evidence>
<keyword evidence="10" id="KW-1185">Reference proteome</keyword>
<dbReference type="PROSITE" id="PS00036">
    <property type="entry name" value="BZIP_BASIC"/>
    <property type="match status" value="1"/>
</dbReference>
<dbReference type="SMART" id="SM00338">
    <property type="entry name" value="BRLZ"/>
    <property type="match status" value="1"/>
</dbReference>
<dbReference type="PANTHER" id="PTHR13044:SF14">
    <property type="entry name" value="CRYPTOCEPHAL, ISOFORM A"/>
    <property type="match status" value="1"/>
</dbReference>
<dbReference type="GO" id="GO:0005634">
    <property type="term" value="C:nucleus"/>
    <property type="evidence" value="ECO:0007669"/>
    <property type="project" value="UniProtKB-SubCell"/>
</dbReference>
<evidence type="ECO:0000256" key="7">
    <source>
        <dbReference type="SAM" id="MobiDB-lite"/>
    </source>
</evidence>
<feature type="compositionally biased region" description="Low complexity" evidence="7">
    <location>
        <begin position="46"/>
        <end position="68"/>
    </location>
</feature>
<dbReference type="OrthoDB" id="2257100at2759"/>
<keyword evidence="5" id="KW-0539">Nucleus</keyword>
<dbReference type="Gene3D" id="1.20.5.170">
    <property type="match status" value="1"/>
</dbReference>
<dbReference type="PANTHER" id="PTHR13044">
    <property type="entry name" value="ACTIVATING TRANSCRIPTION FACTOR ATF 4/5"/>
    <property type="match status" value="1"/>
</dbReference>
<dbReference type="InterPro" id="IPR046347">
    <property type="entry name" value="bZIP_sf"/>
</dbReference>
<evidence type="ECO:0000259" key="8">
    <source>
        <dbReference type="PROSITE" id="PS50217"/>
    </source>
</evidence>
<proteinExistence type="predicted"/>
<dbReference type="CDD" id="cd12193">
    <property type="entry name" value="bZIP_GCN4"/>
    <property type="match status" value="1"/>
</dbReference>
<evidence type="ECO:0000256" key="2">
    <source>
        <dbReference type="ARBA" id="ARBA00023015"/>
    </source>
</evidence>
<dbReference type="GO" id="GO:0001228">
    <property type="term" value="F:DNA-binding transcription activator activity, RNA polymerase II-specific"/>
    <property type="evidence" value="ECO:0007669"/>
    <property type="project" value="TreeGrafter"/>
</dbReference>
<comment type="subcellular location">
    <subcellularLocation>
        <location evidence="1">Nucleus</location>
    </subcellularLocation>
</comment>
<dbReference type="PROSITE" id="PS50217">
    <property type="entry name" value="BZIP"/>
    <property type="match status" value="1"/>
</dbReference>
<protein>
    <recommendedName>
        <fullName evidence="8">BZIP domain-containing protein</fullName>
    </recommendedName>
</protein>
<reference evidence="9 10" key="1">
    <citation type="journal article" date="2021" name="Nat. Commun.">
        <title>Genetic determinants of endophytism in the Arabidopsis root mycobiome.</title>
        <authorList>
            <person name="Mesny F."/>
            <person name="Miyauchi S."/>
            <person name="Thiergart T."/>
            <person name="Pickel B."/>
            <person name="Atanasova L."/>
            <person name="Karlsson M."/>
            <person name="Huettel B."/>
            <person name="Barry K.W."/>
            <person name="Haridas S."/>
            <person name="Chen C."/>
            <person name="Bauer D."/>
            <person name="Andreopoulos W."/>
            <person name="Pangilinan J."/>
            <person name="LaButti K."/>
            <person name="Riley R."/>
            <person name="Lipzen A."/>
            <person name="Clum A."/>
            <person name="Drula E."/>
            <person name="Henrissat B."/>
            <person name="Kohler A."/>
            <person name="Grigoriev I.V."/>
            <person name="Martin F.M."/>
            <person name="Hacquard S."/>
        </authorList>
    </citation>
    <scope>NUCLEOTIDE SEQUENCE [LARGE SCALE GENOMIC DNA]</scope>
    <source>
        <strain evidence="9 10">MPI-CAGE-CH-0241</strain>
    </source>
</reference>
<feature type="compositionally biased region" description="Low complexity" evidence="7">
    <location>
        <begin position="80"/>
        <end position="99"/>
    </location>
</feature>
<dbReference type="GO" id="GO:0000977">
    <property type="term" value="F:RNA polymerase II transcription regulatory region sequence-specific DNA binding"/>
    <property type="evidence" value="ECO:0007669"/>
    <property type="project" value="TreeGrafter"/>
</dbReference>
<feature type="region of interest" description="Disordered" evidence="7">
    <location>
        <begin position="42"/>
        <end position="68"/>
    </location>
</feature>
<dbReference type="Pfam" id="PF07716">
    <property type="entry name" value="bZIP_2"/>
    <property type="match status" value="1"/>
</dbReference>
<feature type="region of interest" description="Disordered" evidence="7">
    <location>
        <begin position="80"/>
        <end position="119"/>
    </location>
</feature>
<evidence type="ECO:0000256" key="4">
    <source>
        <dbReference type="ARBA" id="ARBA00023163"/>
    </source>
</evidence>
<dbReference type="SUPFAM" id="SSF57959">
    <property type="entry name" value="Leucine zipper domain"/>
    <property type="match status" value="1"/>
</dbReference>